<dbReference type="Proteomes" id="UP001501645">
    <property type="component" value="Unassembled WGS sequence"/>
</dbReference>
<dbReference type="InterPro" id="IPR037171">
    <property type="entry name" value="NagB/RpiA_transferase-like"/>
</dbReference>
<dbReference type="InterPro" id="IPR005900">
    <property type="entry name" value="6-phosphogluconolactonase_DevB"/>
</dbReference>
<dbReference type="SUPFAM" id="SSF100950">
    <property type="entry name" value="NagB/RpiA/CoA transferase-like"/>
    <property type="match status" value="1"/>
</dbReference>
<comment type="pathway">
    <text evidence="3 7">Carbohydrate degradation; pentose phosphate pathway; D-ribulose 5-phosphate from D-glucose 6-phosphate (oxidative stage): step 2/3.</text>
</comment>
<evidence type="ECO:0000256" key="5">
    <source>
        <dbReference type="ARBA" id="ARBA00013198"/>
    </source>
</evidence>
<dbReference type="Pfam" id="PF01182">
    <property type="entry name" value="Glucosamine_iso"/>
    <property type="match status" value="1"/>
</dbReference>
<keyword evidence="10" id="KW-1185">Reference proteome</keyword>
<dbReference type="PANTHER" id="PTHR11054:SF0">
    <property type="entry name" value="6-PHOSPHOGLUCONOLACTONASE"/>
    <property type="match status" value="1"/>
</dbReference>
<evidence type="ECO:0000313" key="10">
    <source>
        <dbReference type="Proteomes" id="UP001501645"/>
    </source>
</evidence>
<reference evidence="10" key="1">
    <citation type="journal article" date="2019" name="Int. J. Syst. Evol. Microbiol.">
        <title>The Global Catalogue of Microorganisms (GCM) 10K type strain sequencing project: providing services to taxonomists for standard genome sequencing and annotation.</title>
        <authorList>
            <consortium name="The Broad Institute Genomics Platform"/>
            <consortium name="The Broad Institute Genome Sequencing Center for Infectious Disease"/>
            <person name="Wu L."/>
            <person name="Ma J."/>
        </authorList>
    </citation>
    <scope>NUCLEOTIDE SEQUENCE [LARGE SCALE GENOMIC DNA]</scope>
    <source>
        <strain evidence="10">JCM 18537</strain>
    </source>
</reference>
<evidence type="ECO:0000256" key="1">
    <source>
        <dbReference type="ARBA" id="ARBA00000832"/>
    </source>
</evidence>
<comment type="function">
    <text evidence="2 7">Hydrolysis of 6-phosphogluconolactone to 6-phosphogluconate.</text>
</comment>
<protein>
    <recommendedName>
        <fullName evidence="6 7">6-phosphogluconolactonase</fullName>
        <shortName evidence="7">6PGL</shortName>
        <ecNumber evidence="5 7">3.1.1.31</ecNumber>
    </recommendedName>
</protein>
<dbReference type="EC" id="3.1.1.31" evidence="5 7"/>
<evidence type="ECO:0000256" key="4">
    <source>
        <dbReference type="ARBA" id="ARBA00010662"/>
    </source>
</evidence>
<sequence>MSDADTRVVVQPDKAELAAHVANRFVGLLAQLTQEQRPVHVSLTGGSMGAAVLSGVAGHPWRDNIDWSLVHVWWSDERFVPRADAERNAGQARGALLDAIAIPAGNVHEPAGSDDGVSLDEAAVSYAEDLARFAQADGTPYPVFDVCFLGVGPDGHIASLFPDRSEVGVVDAVVLPVRDSPKPPAERVTFTRPVINASTRVWMVLAGADKAAALGLVMAGASFASVPAAGAYGTEQTIVFTDAAAAAEVPEDLIDPD</sequence>
<dbReference type="Gene3D" id="3.40.50.1360">
    <property type="match status" value="1"/>
</dbReference>
<gene>
    <name evidence="7 9" type="primary">pgl</name>
    <name evidence="9" type="ORF">GCM10023351_02320</name>
</gene>
<evidence type="ECO:0000256" key="7">
    <source>
        <dbReference type="RuleBase" id="RU365095"/>
    </source>
</evidence>
<dbReference type="InterPro" id="IPR039104">
    <property type="entry name" value="6PGL"/>
</dbReference>
<dbReference type="InterPro" id="IPR006148">
    <property type="entry name" value="Glc/Gal-6P_isomerase"/>
</dbReference>
<dbReference type="NCBIfam" id="TIGR01198">
    <property type="entry name" value="pgl"/>
    <property type="match status" value="1"/>
</dbReference>
<evidence type="ECO:0000259" key="8">
    <source>
        <dbReference type="Pfam" id="PF01182"/>
    </source>
</evidence>
<accession>A0ABP8ZRZ2</accession>
<keyword evidence="7" id="KW-0378">Hydrolase</keyword>
<evidence type="ECO:0000256" key="2">
    <source>
        <dbReference type="ARBA" id="ARBA00002681"/>
    </source>
</evidence>
<proteinExistence type="inferred from homology"/>
<comment type="caution">
    <text evidence="9">The sequence shown here is derived from an EMBL/GenBank/DDBJ whole genome shotgun (WGS) entry which is preliminary data.</text>
</comment>
<dbReference type="EMBL" id="BAABKO010000001">
    <property type="protein sequence ID" value="GAA4763275.1"/>
    <property type="molecule type" value="Genomic_DNA"/>
</dbReference>
<comment type="similarity">
    <text evidence="4 7">Belongs to the glucosamine/galactosamine-6-phosphate isomerase family. 6-phosphogluconolactonase subfamily.</text>
</comment>
<feature type="domain" description="Glucosamine/galactosamine-6-phosphate isomerase" evidence="8">
    <location>
        <begin position="12"/>
        <end position="237"/>
    </location>
</feature>
<evidence type="ECO:0000256" key="6">
    <source>
        <dbReference type="ARBA" id="ARBA00020337"/>
    </source>
</evidence>
<dbReference type="CDD" id="cd01400">
    <property type="entry name" value="6PGL"/>
    <property type="match status" value="1"/>
</dbReference>
<evidence type="ECO:0000313" key="9">
    <source>
        <dbReference type="EMBL" id="GAA4763275.1"/>
    </source>
</evidence>
<dbReference type="RefSeq" id="WP_345435087.1">
    <property type="nucleotide sequence ID" value="NZ_BAABKO010000001.1"/>
</dbReference>
<name>A0ABP8ZRZ2_9MICO</name>
<evidence type="ECO:0000256" key="3">
    <source>
        <dbReference type="ARBA" id="ARBA00004961"/>
    </source>
</evidence>
<comment type="catalytic activity">
    <reaction evidence="1 7">
        <text>6-phospho-D-glucono-1,5-lactone + H2O = 6-phospho-D-gluconate + H(+)</text>
        <dbReference type="Rhea" id="RHEA:12556"/>
        <dbReference type="ChEBI" id="CHEBI:15377"/>
        <dbReference type="ChEBI" id="CHEBI:15378"/>
        <dbReference type="ChEBI" id="CHEBI:57955"/>
        <dbReference type="ChEBI" id="CHEBI:58759"/>
        <dbReference type="EC" id="3.1.1.31"/>
    </reaction>
</comment>
<organism evidence="9 10">
    <name type="scientific">Microbacterium gilvum</name>
    <dbReference type="NCBI Taxonomy" id="1336204"/>
    <lineage>
        <taxon>Bacteria</taxon>
        <taxon>Bacillati</taxon>
        <taxon>Actinomycetota</taxon>
        <taxon>Actinomycetes</taxon>
        <taxon>Micrococcales</taxon>
        <taxon>Microbacteriaceae</taxon>
        <taxon>Microbacterium</taxon>
    </lineage>
</organism>
<dbReference type="PANTHER" id="PTHR11054">
    <property type="entry name" value="6-PHOSPHOGLUCONOLACTONASE"/>
    <property type="match status" value="1"/>
</dbReference>